<keyword evidence="4" id="KW-1185">Reference proteome</keyword>
<reference evidence="3" key="1">
    <citation type="submission" date="2021-01" db="EMBL/GenBank/DDBJ databases">
        <title>Whole genome shotgun sequence of Rugosimonospora africana NBRC 104875.</title>
        <authorList>
            <person name="Komaki H."/>
            <person name="Tamura T."/>
        </authorList>
    </citation>
    <scope>NUCLEOTIDE SEQUENCE</scope>
    <source>
        <strain evidence="3">NBRC 104875</strain>
    </source>
</reference>
<feature type="transmembrane region" description="Helical" evidence="2">
    <location>
        <begin position="12"/>
        <end position="33"/>
    </location>
</feature>
<comment type="caution">
    <text evidence="3">The sequence shown here is derived from an EMBL/GenBank/DDBJ whole genome shotgun (WGS) entry which is preliminary data.</text>
</comment>
<evidence type="ECO:0000313" key="4">
    <source>
        <dbReference type="Proteomes" id="UP000642748"/>
    </source>
</evidence>
<feature type="region of interest" description="Disordered" evidence="1">
    <location>
        <begin position="39"/>
        <end position="78"/>
    </location>
</feature>
<dbReference type="AlphaFoldDB" id="A0A8J3QWI6"/>
<name>A0A8J3QWI6_9ACTN</name>
<evidence type="ECO:0000256" key="1">
    <source>
        <dbReference type="SAM" id="MobiDB-lite"/>
    </source>
</evidence>
<accession>A0A8J3QWI6</accession>
<organism evidence="3 4">
    <name type="scientific">Rugosimonospora africana</name>
    <dbReference type="NCBI Taxonomy" id="556532"/>
    <lineage>
        <taxon>Bacteria</taxon>
        <taxon>Bacillati</taxon>
        <taxon>Actinomycetota</taxon>
        <taxon>Actinomycetes</taxon>
        <taxon>Micromonosporales</taxon>
        <taxon>Micromonosporaceae</taxon>
        <taxon>Rugosimonospora</taxon>
    </lineage>
</organism>
<proteinExistence type="predicted"/>
<dbReference type="Proteomes" id="UP000642748">
    <property type="component" value="Unassembled WGS sequence"/>
</dbReference>
<dbReference type="RefSeq" id="WP_203921705.1">
    <property type="nucleotide sequence ID" value="NZ_BONZ01000064.1"/>
</dbReference>
<keyword evidence="2" id="KW-0472">Membrane</keyword>
<dbReference type="EMBL" id="BONZ01000064">
    <property type="protein sequence ID" value="GIH18168.1"/>
    <property type="molecule type" value="Genomic_DNA"/>
</dbReference>
<evidence type="ECO:0000256" key="2">
    <source>
        <dbReference type="SAM" id="Phobius"/>
    </source>
</evidence>
<keyword evidence="2" id="KW-1133">Transmembrane helix</keyword>
<protein>
    <submittedName>
        <fullName evidence="3">Uncharacterized protein</fullName>
    </submittedName>
</protein>
<evidence type="ECO:0000313" key="3">
    <source>
        <dbReference type="EMBL" id="GIH18168.1"/>
    </source>
</evidence>
<keyword evidence="2" id="KW-0812">Transmembrane</keyword>
<gene>
    <name evidence="3" type="ORF">Raf01_63400</name>
</gene>
<sequence>MRHILRLLGSRYGVAFSLVVLIALIVGVAKVVGDAPPTVGSGRVGIATPTATTSEQDDDGIGSPPSPPLPSTSPGAADPQTVALSFTQAWLHHTGVTSQQWTDGIAPYSTPVLKAELDGADPGTVQASAVKGDPSVVNRSESFVQIVVPLDSGTLTLGLSATNGRWLVDAVDWARP</sequence>